<feature type="chain" id="PRO_5011781125" evidence="2">
    <location>
        <begin position="24"/>
        <end position="224"/>
    </location>
</feature>
<sequence length="224" mass="24477">MKKITILSAILAGSLVIAQTALNRDWYLQKMTFNGTEYVPQNEESIARLTYDTGWGDANTQVCMQRSYNITNVTSTQYGISQYSGIAGTCASPVTTDFQTKYFSALQKTTNFVHNYVITGSGSGQILTLTTSAGDTLVFGTQKVLGVSDVARPAFSIYPNPVKDVINIVSDDKPDSVVLYDMTGKLVLSGTTTQKINAASLKKGVYMMQISFDNKTEKIKIIKE</sequence>
<evidence type="ECO:0000256" key="1">
    <source>
        <dbReference type="ARBA" id="ARBA00022729"/>
    </source>
</evidence>
<dbReference type="NCBIfam" id="TIGR04183">
    <property type="entry name" value="Por_Secre_tail"/>
    <property type="match status" value="1"/>
</dbReference>
<evidence type="ECO:0000259" key="3">
    <source>
        <dbReference type="Pfam" id="PF18962"/>
    </source>
</evidence>
<dbReference type="AlphaFoldDB" id="A0A1G7GFT1"/>
<evidence type="ECO:0000313" key="5">
    <source>
        <dbReference type="Proteomes" id="UP000199203"/>
    </source>
</evidence>
<feature type="signal peptide" evidence="2">
    <location>
        <begin position="1"/>
        <end position="23"/>
    </location>
</feature>
<reference evidence="5" key="1">
    <citation type="submission" date="2016-10" db="EMBL/GenBank/DDBJ databases">
        <authorList>
            <person name="Varghese N."/>
            <person name="Submissions S."/>
        </authorList>
    </citation>
    <scope>NUCLEOTIDE SEQUENCE [LARGE SCALE GENOMIC DNA]</scope>
    <source>
        <strain evidence="5">DSM 19684</strain>
    </source>
</reference>
<proteinExistence type="predicted"/>
<name>A0A1G7GFT1_9FLAO</name>
<dbReference type="EMBL" id="FNBH01000001">
    <property type="protein sequence ID" value="SDE86998.1"/>
    <property type="molecule type" value="Genomic_DNA"/>
</dbReference>
<dbReference type="InterPro" id="IPR026444">
    <property type="entry name" value="Secre_tail"/>
</dbReference>
<feature type="domain" description="Secretion system C-terminal sorting" evidence="3">
    <location>
        <begin position="157"/>
        <end position="221"/>
    </location>
</feature>
<dbReference type="STRING" id="454006.SAMN05421825_0454"/>
<evidence type="ECO:0000256" key="2">
    <source>
        <dbReference type="SAM" id="SignalP"/>
    </source>
</evidence>
<dbReference type="RefSeq" id="WP_089871002.1">
    <property type="nucleotide sequence ID" value="NZ_FNBH01000001.1"/>
</dbReference>
<organism evidence="4 5">
    <name type="scientific">Epilithonimonas hungarica</name>
    <dbReference type="NCBI Taxonomy" id="454006"/>
    <lineage>
        <taxon>Bacteria</taxon>
        <taxon>Pseudomonadati</taxon>
        <taxon>Bacteroidota</taxon>
        <taxon>Flavobacteriia</taxon>
        <taxon>Flavobacteriales</taxon>
        <taxon>Weeksellaceae</taxon>
        <taxon>Chryseobacterium group</taxon>
        <taxon>Epilithonimonas</taxon>
    </lineage>
</organism>
<protein>
    <submittedName>
        <fullName evidence="4">Por secretion system C-terminal sorting domain-containing protein</fullName>
    </submittedName>
</protein>
<keyword evidence="1 2" id="KW-0732">Signal</keyword>
<evidence type="ECO:0000313" key="4">
    <source>
        <dbReference type="EMBL" id="SDE86998.1"/>
    </source>
</evidence>
<gene>
    <name evidence="4" type="ORF">SAMN05421825_0454</name>
</gene>
<dbReference type="OrthoDB" id="1433593at2"/>
<keyword evidence="5" id="KW-1185">Reference proteome</keyword>
<accession>A0A1G7GFT1</accession>
<dbReference type="Pfam" id="PF18962">
    <property type="entry name" value="Por_Secre_tail"/>
    <property type="match status" value="1"/>
</dbReference>
<dbReference type="Proteomes" id="UP000199203">
    <property type="component" value="Unassembled WGS sequence"/>
</dbReference>